<evidence type="ECO:0000256" key="3">
    <source>
        <dbReference type="ARBA" id="ARBA00022448"/>
    </source>
</evidence>
<proteinExistence type="inferred from homology"/>
<reference evidence="13 14" key="1">
    <citation type="journal article" date="2015" name="Nature">
        <title>rRNA introns, odd ribosomes, and small enigmatic genomes across a large radiation of phyla.</title>
        <authorList>
            <person name="Brown C.T."/>
            <person name="Hug L.A."/>
            <person name="Thomas B.C."/>
            <person name="Sharon I."/>
            <person name="Castelle C.J."/>
            <person name="Singh A."/>
            <person name="Wilkins M.J."/>
            <person name="Williams K.H."/>
            <person name="Banfield J.F."/>
        </authorList>
    </citation>
    <scope>NUCLEOTIDE SEQUENCE [LARGE SCALE GENOMIC DNA]</scope>
</reference>
<dbReference type="InterPro" id="IPR035908">
    <property type="entry name" value="F0_ATP_A_sf"/>
</dbReference>
<gene>
    <name evidence="11" type="primary">atpB</name>
    <name evidence="13" type="ORF">UV09_C0013G0035</name>
</gene>
<dbReference type="GO" id="GO:0045259">
    <property type="term" value="C:proton-transporting ATP synthase complex"/>
    <property type="evidence" value="ECO:0007669"/>
    <property type="project" value="UniProtKB-KW"/>
</dbReference>
<evidence type="ECO:0000256" key="2">
    <source>
        <dbReference type="ARBA" id="ARBA00006810"/>
    </source>
</evidence>
<dbReference type="Proteomes" id="UP000034320">
    <property type="component" value="Unassembled WGS sequence"/>
</dbReference>
<comment type="subcellular location">
    <subcellularLocation>
        <location evidence="11 12">Cell membrane</location>
        <topology evidence="11 12">Multi-pass membrane protein</topology>
    </subcellularLocation>
    <subcellularLocation>
        <location evidence="1">Membrane</location>
        <topology evidence="1">Multi-pass membrane protein</topology>
    </subcellularLocation>
</comment>
<evidence type="ECO:0000256" key="10">
    <source>
        <dbReference type="ARBA" id="ARBA00023310"/>
    </source>
</evidence>
<dbReference type="GO" id="GO:0005886">
    <property type="term" value="C:plasma membrane"/>
    <property type="evidence" value="ECO:0007669"/>
    <property type="project" value="UniProtKB-SubCell"/>
</dbReference>
<comment type="similarity">
    <text evidence="2 11 12">Belongs to the ATPase A chain family.</text>
</comment>
<feature type="transmembrane region" description="Helical" evidence="11">
    <location>
        <begin position="229"/>
        <end position="249"/>
    </location>
</feature>
<dbReference type="PANTHER" id="PTHR42823:SF3">
    <property type="entry name" value="ATP SYNTHASE SUBUNIT A, CHLOROPLASTIC"/>
    <property type="match status" value="1"/>
</dbReference>
<dbReference type="Pfam" id="PF00119">
    <property type="entry name" value="ATP-synt_A"/>
    <property type="match status" value="1"/>
</dbReference>
<name>A0A0G0ZDJ4_9BACT</name>
<dbReference type="InterPro" id="IPR023011">
    <property type="entry name" value="ATP_synth_F0_asu_AS"/>
</dbReference>
<organism evidence="13 14">
    <name type="scientific">Candidatus Gottesmanbacteria bacterium GW2011_GWA2_42_18</name>
    <dbReference type="NCBI Taxonomy" id="1618442"/>
    <lineage>
        <taxon>Bacteria</taxon>
        <taxon>Candidatus Gottesmaniibacteriota</taxon>
    </lineage>
</organism>
<dbReference type="CDD" id="cd00310">
    <property type="entry name" value="ATP-synt_Fo_a_6"/>
    <property type="match status" value="1"/>
</dbReference>
<dbReference type="InterPro" id="IPR045082">
    <property type="entry name" value="ATP_syn_F0_a_bact/chloroplast"/>
</dbReference>
<keyword evidence="8 11" id="KW-0406">Ion transport</keyword>
<evidence type="ECO:0000256" key="4">
    <source>
        <dbReference type="ARBA" id="ARBA00022547"/>
    </source>
</evidence>
<sequence length="283" mass="31031">MPTVHISLRAETLFQLFGIPVTNALLTTWFSMAVLIFLSLMTSGNIKMIPGTLQNIMEMAVGGIHNLFEEILKENIQRFFPFLMTLFLFIFFNNWAGLLPGVGTIGLTKNEESKEALFSNRAVAATSEFTAGEKSAGESATAAENQKTVKNSEFIPLFRSGSADLNTTLALAIMTVGYVQYAGLSALGFSYLKKFFNISNPINFVVGILELISEFARIVSFAFRLFGNIFAGEVLLTVIAFLIPLLAPIPFLGLELFVGLIQAMVFPLLAAVFFSMAVSHEEH</sequence>
<evidence type="ECO:0000256" key="1">
    <source>
        <dbReference type="ARBA" id="ARBA00004141"/>
    </source>
</evidence>
<evidence type="ECO:0000256" key="8">
    <source>
        <dbReference type="ARBA" id="ARBA00023065"/>
    </source>
</evidence>
<keyword evidence="3 11" id="KW-0813">Transport</keyword>
<feature type="transmembrane region" description="Helical" evidence="11">
    <location>
        <begin position="256"/>
        <end position="278"/>
    </location>
</feature>
<comment type="caution">
    <text evidence="13">The sequence shown here is derived from an EMBL/GenBank/DDBJ whole genome shotgun (WGS) entry which is preliminary data.</text>
</comment>
<evidence type="ECO:0000256" key="6">
    <source>
        <dbReference type="ARBA" id="ARBA00022781"/>
    </source>
</evidence>
<accession>A0A0G0ZDJ4</accession>
<feature type="transmembrane region" description="Helical" evidence="11">
    <location>
        <begin position="169"/>
        <end position="192"/>
    </location>
</feature>
<evidence type="ECO:0000256" key="12">
    <source>
        <dbReference type="RuleBase" id="RU000483"/>
    </source>
</evidence>
<evidence type="ECO:0000256" key="7">
    <source>
        <dbReference type="ARBA" id="ARBA00022989"/>
    </source>
</evidence>
<dbReference type="GO" id="GO:0046933">
    <property type="term" value="F:proton-transporting ATP synthase activity, rotational mechanism"/>
    <property type="evidence" value="ECO:0007669"/>
    <property type="project" value="UniProtKB-UniRule"/>
</dbReference>
<feature type="transmembrane region" description="Helical" evidence="11">
    <location>
        <begin position="79"/>
        <end position="98"/>
    </location>
</feature>
<evidence type="ECO:0000313" key="13">
    <source>
        <dbReference type="EMBL" id="KKS46802.1"/>
    </source>
</evidence>
<dbReference type="PANTHER" id="PTHR42823">
    <property type="entry name" value="ATP SYNTHASE SUBUNIT A, CHLOROPLASTIC"/>
    <property type="match status" value="1"/>
</dbReference>
<keyword evidence="9 11" id="KW-0472">Membrane</keyword>
<feature type="transmembrane region" description="Helical" evidence="11">
    <location>
        <begin position="12"/>
        <end position="38"/>
    </location>
</feature>
<keyword evidence="4 11" id="KW-0138">CF(0)</keyword>
<dbReference type="EMBL" id="LCDD01000013">
    <property type="protein sequence ID" value="KKS46802.1"/>
    <property type="molecule type" value="Genomic_DNA"/>
</dbReference>
<dbReference type="Gene3D" id="1.20.120.220">
    <property type="entry name" value="ATP synthase, F0 complex, subunit A"/>
    <property type="match status" value="1"/>
</dbReference>
<evidence type="ECO:0000256" key="11">
    <source>
        <dbReference type="HAMAP-Rule" id="MF_01393"/>
    </source>
</evidence>
<evidence type="ECO:0000256" key="9">
    <source>
        <dbReference type="ARBA" id="ARBA00023136"/>
    </source>
</evidence>
<dbReference type="GO" id="GO:0042777">
    <property type="term" value="P:proton motive force-driven plasma membrane ATP synthesis"/>
    <property type="evidence" value="ECO:0007669"/>
    <property type="project" value="TreeGrafter"/>
</dbReference>
<evidence type="ECO:0000313" key="14">
    <source>
        <dbReference type="Proteomes" id="UP000034320"/>
    </source>
</evidence>
<comment type="function">
    <text evidence="11 12">Key component of the proton channel; it plays a direct role in the translocation of protons across the membrane.</text>
</comment>
<dbReference type="AlphaFoldDB" id="A0A0G0ZDJ4"/>
<dbReference type="SUPFAM" id="SSF81336">
    <property type="entry name" value="F1F0 ATP synthase subunit A"/>
    <property type="match status" value="2"/>
</dbReference>
<dbReference type="InterPro" id="IPR000568">
    <property type="entry name" value="ATP_synth_F0_asu"/>
</dbReference>
<keyword evidence="7 11" id="KW-1133">Transmembrane helix</keyword>
<evidence type="ECO:0000256" key="5">
    <source>
        <dbReference type="ARBA" id="ARBA00022692"/>
    </source>
</evidence>
<dbReference type="PATRIC" id="fig|1618442.3.peg.639"/>
<dbReference type="NCBIfam" id="TIGR01131">
    <property type="entry name" value="ATP_synt_6_or_A"/>
    <property type="match status" value="1"/>
</dbReference>
<dbReference type="HAMAP" id="MF_01393">
    <property type="entry name" value="ATP_synth_a_bact"/>
    <property type="match status" value="1"/>
</dbReference>
<keyword evidence="10 11" id="KW-0066">ATP synthesis</keyword>
<dbReference type="PROSITE" id="PS00449">
    <property type="entry name" value="ATPASE_A"/>
    <property type="match status" value="1"/>
</dbReference>
<keyword evidence="6 11" id="KW-0375">Hydrogen ion transport</keyword>
<keyword evidence="5 11" id="KW-0812">Transmembrane</keyword>
<protein>
    <recommendedName>
        <fullName evidence="11 12">ATP synthase subunit a</fullName>
    </recommendedName>
    <alternativeName>
        <fullName evidence="11">ATP synthase F0 sector subunit a</fullName>
    </alternativeName>
    <alternativeName>
        <fullName evidence="11">F-ATPase subunit 6</fullName>
    </alternativeName>
</protein>
<keyword evidence="11" id="KW-1003">Cell membrane</keyword>